<evidence type="ECO:0000313" key="2">
    <source>
        <dbReference type="WBParaSite" id="PS1159_v2.g4085.t1"/>
    </source>
</evidence>
<accession>A0AC35GDX3</accession>
<dbReference type="WBParaSite" id="PS1159_v2.g4085.t1">
    <property type="protein sequence ID" value="PS1159_v2.g4085.t1"/>
    <property type="gene ID" value="PS1159_v2.g4085"/>
</dbReference>
<proteinExistence type="predicted"/>
<protein>
    <submittedName>
        <fullName evidence="2">PCI domain-containing protein</fullName>
    </submittedName>
</protein>
<evidence type="ECO:0000313" key="1">
    <source>
        <dbReference type="Proteomes" id="UP000887580"/>
    </source>
</evidence>
<organism evidence="1 2">
    <name type="scientific">Panagrolaimus sp. PS1159</name>
    <dbReference type="NCBI Taxonomy" id="55785"/>
    <lineage>
        <taxon>Eukaryota</taxon>
        <taxon>Metazoa</taxon>
        <taxon>Ecdysozoa</taxon>
        <taxon>Nematoda</taxon>
        <taxon>Chromadorea</taxon>
        <taxon>Rhabditida</taxon>
        <taxon>Tylenchina</taxon>
        <taxon>Panagrolaimomorpha</taxon>
        <taxon>Panagrolaimoidea</taxon>
        <taxon>Panagrolaimidae</taxon>
        <taxon>Panagrolaimus</taxon>
    </lineage>
</organism>
<dbReference type="Proteomes" id="UP000887580">
    <property type="component" value="Unplaced"/>
</dbReference>
<name>A0AC35GDX3_9BILA</name>
<sequence>MTAAATVLPVAKNDVAELTKYVQTSLLEATEDIKKREDSLLKLGKLLSEAKELEQLKILIHDSRPFFSLVGAARSTMIIRNLIELCLKITGGDGNIKIETCNIMIQWAKDQGRVYLRQALQARLVRLLNDLQCYTASTKLSNELITELKKVEDKDLIIQVHLENSKAYYALSSLGRAKTSLVAARTTANAIYVSSKMQAALDMHSGIIHASEEGDFKTAFSYFYEAFEGYDSVNEKEEALQSLKYMLLSQIMLGNYDEIKSVMMNKNALKYSNSPHLDAMIAIANALKHKSMNKFNAAVEKYGDMLKSDVVVQKHFAVLHSTMFEKDLFRLVKPYSRVDITHIAKTVGMTNEKVERKLSQMILDKKLYGCLHQGDGVLIVYDTPKQDRAAELDVEVVHALNDVLNALHARAKLLR</sequence>
<reference evidence="2" key="1">
    <citation type="submission" date="2022-11" db="UniProtKB">
        <authorList>
            <consortium name="WormBaseParasite"/>
        </authorList>
    </citation>
    <scope>IDENTIFICATION</scope>
</reference>